<protein>
    <recommendedName>
        <fullName evidence="9">Arginine--tRNA ligase</fullName>
        <ecNumber evidence="9">6.1.1.19</ecNumber>
    </recommendedName>
    <alternativeName>
        <fullName evidence="9">Arginyl-tRNA synthetase</fullName>
        <shortName evidence="9">ArgRS</shortName>
    </alternativeName>
</protein>
<evidence type="ECO:0000313" key="13">
    <source>
        <dbReference type="EMBL" id="PXY99738.1"/>
    </source>
</evidence>
<dbReference type="InterPro" id="IPR008909">
    <property type="entry name" value="DALR_anticod-bd"/>
</dbReference>
<dbReference type="OrthoDB" id="9803211at2"/>
<dbReference type="EC" id="6.1.1.19" evidence="9"/>
<feature type="domain" description="Arginyl tRNA synthetase N-terminal" evidence="12">
    <location>
        <begin position="8"/>
        <end position="94"/>
    </location>
</feature>
<accession>A0A318MV80</accession>
<dbReference type="GO" id="GO:0005737">
    <property type="term" value="C:cytoplasm"/>
    <property type="evidence" value="ECO:0007669"/>
    <property type="project" value="UniProtKB-SubCell"/>
</dbReference>
<name>A0A318MV80_9PROT</name>
<dbReference type="AlphaFoldDB" id="A0A318MV80"/>
<dbReference type="Gene3D" id="3.40.50.620">
    <property type="entry name" value="HUPs"/>
    <property type="match status" value="1"/>
</dbReference>
<keyword evidence="2 9" id="KW-0963">Cytoplasm</keyword>
<dbReference type="SUPFAM" id="SSF47323">
    <property type="entry name" value="Anticodon-binding domain of a subclass of class I aminoacyl-tRNA synthetases"/>
    <property type="match status" value="1"/>
</dbReference>
<reference evidence="13 14" key="1">
    <citation type="submission" date="2018-05" db="EMBL/GenBank/DDBJ databases">
        <title>Reference genomes for bee gut microbiota database.</title>
        <authorList>
            <person name="Ellegaard K.M."/>
        </authorList>
    </citation>
    <scope>NUCLEOTIDE SEQUENCE [LARGE SCALE GENOMIC DNA]</scope>
    <source>
        <strain evidence="13 14">ESL0284</strain>
    </source>
</reference>
<evidence type="ECO:0000256" key="7">
    <source>
        <dbReference type="ARBA" id="ARBA00023146"/>
    </source>
</evidence>
<keyword evidence="3 9" id="KW-0436">Ligase</keyword>
<dbReference type="InterPro" id="IPR001278">
    <property type="entry name" value="Arg-tRNA-ligase"/>
</dbReference>
<evidence type="ECO:0000256" key="1">
    <source>
        <dbReference type="ARBA" id="ARBA00005594"/>
    </source>
</evidence>
<dbReference type="RefSeq" id="WP_110439358.1">
    <property type="nucleotide sequence ID" value="NZ_CP046393.1"/>
</dbReference>
<keyword evidence="14" id="KW-1185">Reference proteome</keyword>
<dbReference type="Pfam" id="PF03485">
    <property type="entry name" value="Arg_tRNA_synt_N"/>
    <property type="match status" value="1"/>
</dbReference>
<dbReference type="CDD" id="cd00671">
    <property type="entry name" value="ArgRS_core"/>
    <property type="match status" value="1"/>
</dbReference>
<dbReference type="InterPro" id="IPR009080">
    <property type="entry name" value="tRNAsynth_Ia_anticodon-bd"/>
</dbReference>
<organism evidence="13 14">
    <name type="scientific">Commensalibacter melissae</name>
    <dbReference type="NCBI Taxonomy" id="2070537"/>
    <lineage>
        <taxon>Bacteria</taxon>
        <taxon>Pseudomonadati</taxon>
        <taxon>Pseudomonadota</taxon>
        <taxon>Alphaproteobacteria</taxon>
        <taxon>Acetobacterales</taxon>
        <taxon>Acetobacteraceae</taxon>
    </lineage>
</organism>
<feature type="domain" description="DALR anticodon binding" evidence="11">
    <location>
        <begin position="469"/>
        <end position="600"/>
    </location>
</feature>
<dbReference type="Proteomes" id="UP000247565">
    <property type="component" value="Unassembled WGS sequence"/>
</dbReference>
<dbReference type="EMBL" id="QGLT01000004">
    <property type="protein sequence ID" value="PXY99738.1"/>
    <property type="molecule type" value="Genomic_DNA"/>
</dbReference>
<evidence type="ECO:0000256" key="4">
    <source>
        <dbReference type="ARBA" id="ARBA00022741"/>
    </source>
</evidence>
<keyword evidence="7 9" id="KW-0030">Aminoacyl-tRNA synthetase</keyword>
<dbReference type="InterPro" id="IPR005148">
    <property type="entry name" value="Arg-tRNA-synth_N"/>
</dbReference>
<dbReference type="SUPFAM" id="SSF55190">
    <property type="entry name" value="Arginyl-tRNA synthetase (ArgRS), N-terminal 'additional' domain"/>
    <property type="match status" value="1"/>
</dbReference>
<dbReference type="PANTHER" id="PTHR11956:SF5">
    <property type="entry name" value="ARGININE--TRNA LIGASE, CYTOPLASMIC"/>
    <property type="match status" value="1"/>
</dbReference>
<dbReference type="Pfam" id="PF05746">
    <property type="entry name" value="DALR_1"/>
    <property type="match status" value="1"/>
</dbReference>
<dbReference type="PANTHER" id="PTHR11956">
    <property type="entry name" value="ARGINYL-TRNA SYNTHETASE"/>
    <property type="match status" value="1"/>
</dbReference>
<dbReference type="NCBIfam" id="TIGR00456">
    <property type="entry name" value="argS"/>
    <property type="match status" value="1"/>
</dbReference>
<evidence type="ECO:0000256" key="2">
    <source>
        <dbReference type="ARBA" id="ARBA00022490"/>
    </source>
</evidence>
<evidence type="ECO:0000256" key="3">
    <source>
        <dbReference type="ARBA" id="ARBA00022598"/>
    </source>
</evidence>
<evidence type="ECO:0000256" key="10">
    <source>
        <dbReference type="RuleBase" id="RU363038"/>
    </source>
</evidence>
<dbReference type="Gene3D" id="3.30.1360.70">
    <property type="entry name" value="Arginyl tRNA synthetase N-terminal domain"/>
    <property type="match status" value="1"/>
</dbReference>
<dbReference type="InterPro" id="IPR036695">
    <property type="entry name" value="Arg-tRNA-synth_N_sf"/>
</dbReference>
<evidence type="ECO:0000259" key="11">
    <source>
        <dbReference type="SMART" id="SM00836"/>
    </source>
</evidence>
<evidence type="ECO:0000259" key="12">
    <source>
        <dbReference type="SMART" id="SM01016"/>
    </source>
</evidence>
<keyword evidence="5 9" id="KW-0067">ATP-binding</keyword>
<comment type="catalytic activity">
    <reaction evidence="8 9">
        <text>tRNA(Arg) + L-arginine + ATP = L-arginyl-tRNA(Arg) + AMP + diphosphate</text>
        <dbReference type="Rhea" id="RHEA:20301"/>
        <dbReference type="Rhea" id="RHEA-COMP:9658"/>
        <dbReference type="Rhea" id="RHEA-COMP:9673"/>
        <dbReference type="ChEBI" id="CHEBI:30616"/>
        <dbReference type="ChEBI" id="CHEBI:32682"/>
        <dbReference type="ChEBI" id="CHEBI:33019"/>
        <dbReference type="ChEBI" id="CHEBI:78442"/>
        <dbReference type="ChEBI" id="CHEBI:78513"/>
        <dbReference type="ChEBI" id="CHEBI:456215"/>
        <dbReference type="EC" id="6.1.1.19"/>
    </reaction>
</comment>
<dbReference type="PRINTS" id="PR01038">
    <property type="entry name" value="TRNASYNTHARG"/>
</dbReference>
<evidence type="ECO:0000256" key="8">
    <source>
        <dbReference type="ARBA" id="ARBA00049339"/>
    </source>
</evidence>
<proteinExistence type="inferred from homology"/>
<keyword evidence="4 9" id="KW-0547">Nucleotide-binding</keyword>
<dbReference type="GO" id="GO:0006420">
    <property type="term" value="P:arginyl-tRNA aminoacylation"/>
    <property type="evidence" value="ECO:0007669"/>
    <property type="project" value="UniProtKB-UniRule"/>
</dbReference>
<dbReference type="Gene3D" id="1.10.730.10">
    <property type="entry name" value="Isoleucyl-tRNA Synthetase, Domain 1"/>
    <property type="match status" value="1"/>
</dbReference>
<evidence type="ECO:0000256" key="5">
    <source>
        <dbReference type="ARBA" id="ARBA00022840"/>
    </source>
</evidence>
<evidence type="ECO:0000256" key="9">
    <source>
        <dbReference type="HAMAP-Rule" id="MF_00123"/>
    </source>
</evidence>
<comment type="subcellular location">
    <subcellularLocation>
        <location evidence="9">Cytoplasm</location>
    </subcellularLocation>
</comment>
<dbReference type="SUPFAM" id="SSF52374">
    <property type="entry name" value="Nucleotidylyl transferase"/>
    <property type="match status" value="1"/>
</dbReference>
<evidence type="ECO:0000313" key="14">
    <source>
        <dbReference type="Proteomes" id="UP000247565"/>
    </source>
</evidence>
<dbReference type="InterPro" id="IPR035684">
    <property type="entry name" value="ArgRS_core"/>
</dbReference>
<gene>
    <name evidence="9" type="primary">argS</name>
    <name evidence="13" type="ORF">DK869_07270</name>
</gene>
<dbReference type="InterPro" id="IPR014729">
    <property type="entry name" value="Rossmann-like_a/b/a_fold"/>
</dbReference>
<dbReference type="GO" id="GO:0005524">
    <property type="term" value="F:ATP binding"/>
    <property type="evidence" value="ECO:0007669"/>
    <property type="project" value="UniProtKB-UniRule"/>
</dbReference>
<comment type="caution">
    <text evidence="13">The sequence shown here is derived from an EMBL/GenBank/DDBJ whole genome shotgun (WGS) entry which is preliminary data.</text>
</comment>
<feature type="short sequence motif" description="'HIGH' region" evidence="9">
    <location>
        <begin position="131"/>
        <end position="141"/>
    </location>
</feature>
<keyword evidence="6 9" id="KW-0648">Protein biosynthesis</keyword>
<comment type="subunit">
    <text evidence="9">Monomer.</text>
</comment>
<dbReference type="Pfam" id="PF00750">
    <property type="entry name" value="tRNA-synt_1d"/>
    <property type="match status" value="1"/>
</dbReference>
<comment type="similarity">
    <text evidence="1 9 10">Belongs to the class-I aminoacyl-tRNA synthetase family.</text>
</comment>
<dbReference type="SMART" id="SM01016">
    <property type="entry name" value="Arg_tRNA_synt_N"/>
    <property type="match status" value="1"/>
</dbReference>
<dbReference type="SMART" id="SM00836">
    <property type="entry name" value="DALR_1"/>
    <property type="match status" value="1"/>
</dbReference>
<evidence type="ECO:0000256" key="6">
    <source>
        <dbReference type="ARBA" id="ARBA00022917"/>
    </source>
</evidence>
<dbReference type="PROSITE" id="PS00178">
    <property type="entry name" value="AA_TRNA_LIGASE_I"/>
    <property type="match status" value="1"/>
</dbReference>
<dbReference type="GO" id="GO:0004814">
    <property type="term" value="F:arginine-tRNA ligase activity"/>
    <property type="evidence" value="ECO:0007669"/>
    <property type="project" value="UniProtKB-UniRule"/>
</dbReference>
<dbReference type="InterPro" id="IPR001412">
    <property type="entry name" value="aa-tRNA-synth_I_CS"/>
</dbReference>
<dbReference type="HAMAP" id="MF_00123">
    <property type="entry name" value="Arg_tRNA_synth"/>
    <property type="match status" value="1"/>
</dbReference>
<sequence length="601" mass="67489">MAEQNLYVSFYHCVIKALRQILPDLSEDLIKRIELTPTRDVSHGDMATNAALITAKIAKCRPQEIAKELAERLQSVSGIEKAEPAGPGFVNLKLAPSVFQNLVSTILQIQEAYGNSQIGNNIKTNIEYVSANPTGPMHVGHCRGAVVGDVLANLMAKAGFDVTKEYYINDAGNQVVALTWAAYWRYVQVLEGDCSPTDFEERYKTYMPTGLQYQGDYLIPVGQDLAQQYGKTLLKGIEQKPFPAWFEKVKQCVLTHMMHDIRQDLKALGVLQEEFISERAILESGKADQAIRILEKKGLVYTGILEPPKGKLPDDWEARPQTLFKSTAYGDDVDRPLRKSDGSATYFANDIGYHYDKIKRGYQILLDVWGADHGGYVSRMNAAVKALSPVDVSTDFEVILCQIVRVVRNGEVVRMSKRAGTFVTLRDLIDEVGKDAVRFTMLTRKSDAQMNFDLEQVVAQTRDNPVFYVQYAHARCRSVLRSAEEIFGQERLTASDLAKVDLSNIRNEEELAVMRRLAQWPRTVESAALMREPHRIAYYLMELASDFHALWNAGRDDATLRFIQKGDVHGTLARMALIEAIASVIRSAMQVLGIEPVEEMR</sequence>